<dbReference type="GO" id="GO:0004252">
    <property type="term" value="F:serine-type endopeptidase activity"/>
    <property type="evidence" value="ECO:0007669"/>
    <property type="project" value="UniProtKB-UniRule"/>
</dbReference>
<evidence type="ECO:0000256" key="15">
    <source>
        <dbReference type="PROSITE-ProRule" id="PRU01032"/>
    </source>
</evidence>
<dbReference type="EC" id="3.4.14.10" evidence="4"/>
<keyword evidence="10 15" id="KW-0720">Serine protease</keyword>
<comment type="subcellular location">
    <subcellularLocation>
        <location evidence="3">Secreted</location>
        <location evidence="3">Extracellular space</location>
    </subcellularLocation>
</comment>
<dbReference type="CDD" id="cd04056">
    <property type="entry name" value="Peptidases_S53"/>
    <property type="match status" value="1"/>
</dbReference>
<dbReference type="Gene3D" id="3.40.50.200">
    <property type="entry name" value="Peptidase S8/S53 domain"/>
    <property type="match status" value="1"/>
</dbReference>
<dbReference type="STRING" id="93625.A0A409WLX9"/>
<reference evidence="18 19" key="1">
    <citation type="journal article" date="2018" name="Evol. Lett.">
        <title>Horizontal gene cluster transfer increased hallucinogenic mushroom diversity.</title>
        <authorList>
            <person name="Reynolds H.T."/>
            <person name="Vijayakumar V."/>
            <person name="Gluck-Thaler E."/>
            <person name="Korotkin H.B."/>
            <person name="Matheny P.B."/>
            <person name="Slot J.C."/>
        </authorList>
    </citation>
    <scope>NUCLEOTIDE SEQUENCE [LARGE SCALE GENOMIC DNA]</scope>
    <source>
        <strain evidence="18 19">2631</strain>
    </source>
</reference>
<evidence type="ECO:0000256" key="8">
    <source>
        <dbReference type="ARBA" id="ARBA00022729"/>
    </source>
</evidence>
<feature type="active site" description="Charge relay system" evidence="15">
    <location>
        <position position="326"/>
    </location>
</feature>
<dbReference type="CDD" id="cd11377">
    <property type="entry name" value="Pro-peptidase_S53"/>
    <property type="match status" value="1"/>
</dbReference>
<evidence type="ECO:0000256" key="14">
    <source>
        <dbReference type="ARBA" id="ARBA00023180"/>
    </source>
</evidence>
<evidence type="ECO:0000313" key="18">
    <source>
        <dbReference type="EMBL" id="PPQ79517.1"/>
    </source>
</evidence>
<dbReference type="PROSITE" id="PS00138">
    <property type="entry name" value="SUBTILASE_SER"/>
    <property type="match status" value="1"/>
</dbReference>
<dbReference type="OrthoDB" id="409122at2759"/>
<comment type="function">
    <text evidence="2">Secreted tripeptidyl-peptidase which degrades proteins at acidic pHs and is involved in virulence.</text>
</comment>
<evidence type="ECO:0000259" key="17">
    <source>
        <dbReference type="PROSITE" id="PS51695"/>
    </source>
</evidence>
<sequence>MRSLPQIVLLASCLLGQSLVGALPSGDYAYSVKEEIEAPRGWAKHSDPSPEHKIVLRIGLPQPNFHVLEQHLYEVSDPDHERYGQHLSKEEVEELVAPHPETLDLVNEWISSFGLTEDDLVRSPAKDWVTLRLPVSLVEKMLDTKYHVWQHSQSGEYLVRTTSYSLPSILHGHIDAIQPTTSFGRFKKEKSNIFSATPIKDSPIAASINEPFHDSVSGVTVDASCNQTITIKCLQQMYNAVGFTPSAAGNSIGITGYLVRAGIPSFWIKNANPRIPQEQFANNQDLQSFFADQRPDALNSTFKFISVAGGLDNQTLSAAGDEADLDIEFAFGLSHPIPGTFFSTAGRPPFIPDTGETEDSNEPYTTWLDFILAQKDIPLAISTSYGDDEQTVPKSFAQRVCADFAQLGARGVSVMFSSGDGGVGDGDANPATQTCFTNDGTNRTAFIPGFPASCPFVTAVGGTTHFPETAVTRFFSGGGFSNYFSRPSFQDKVVPEYLKNSLPKGTYAGLFNPNGRAIPDVAAQGDLFKVFVGGEAFLIGGTSASSPTFTGFVALLNDVRLKAKRPPLGFLNPFIYSKGFQGLNDITVGHNSGCGTPGFNTSKGWDPVTGFGTPNFGILRELVLTI</sequence>
<dbReference type="SMART" id="SM00944">
    <property type="entry name" value="Pro-kuma_activ"/>
    <property type="match status" value="1"/>
</dbReference>
<accession>A0A409WLX9</accession>
<name>A0A409WLX9_PSICY</name>
<dbReference type="SUPFAM" id="SSF52743">
    <property type="entry name" value="Subtilisin-like"/>
    <property type="match status" value="1"/>
</dbReference>
<keyword evidence="14" id="KW-0325">Glycoprotein</keyword>
<evidence type="ECO:0000256" key="10">
    <source>
        <dbReference type="ARBA" id="ARBA00022825"/>
    </source>
</evidence>
<dbReference type="InterPro" id="IPR023828">
    <property type="entry name" value="Peptidase_S8_Ser-AS"/>
</dbReference>
<evidence type="ECO:0000256" key="2">
    <source>
        <dbReference type="ARBA" id="ARBA00002451"/>
    </source>
</evidence>
<dbReference type="InterPro" id="IPR030400">
    <property type="entry name" value="Sedolisin_dom"/>
</dbReference>
<evidence type="ECO:0000256" key="13">
    <source>
        <dbReference type="ARBA" id="ARBA00023145"/>
    </source>
</evidence>
<comment type="caution">
    <text evidence="18">The sequence shown here is derived from an EMBL/GenBank/DDBJ whole genome shotgun (WGS) entry which is preliminary data.</text>
</comment>
<dbReference type="GO" id="GO:0005576">
    <property type="term" value="C:extracellular region"/>
    <property type="evidence" value="ECO:0007669"/>
    <property type="project" value="UniProtKB-SubCell"/>
</dbReference>
<proteinExistence type="predicted"/>
<keyword evidence="7 15" id="KW-0479">Metal-binding</keyword>
<keyword evidence="5" id="KW-0964">Secreted</keyword>
<evidence type="ECO:0000313" key="19">
    <source>
        <dbReference type="Proteomes" id="UP000283269"/>
    </source>
</evidence>
<feature type="binding site" evidence="15">
    <location>
        <position position="604"/>
    </location>
    <ligand>
        <name>Ca(2+)</name>
        <dbReference type="ChEBI" id="CHEBI:29108"/>
    </ligand>
</feature>
<evidence type="ECO:0000256" key="3">
    <source>
        <dbReference type="ARBA" id="ARBA00004239"/>
    </source>
</evidence>
<comment type="cofactor">
    <cofactor evidence="15">
        <name>Ca(2+)</name>
        <dbReference type="ChEBI" id="CHEBI:29108"/>
    </cofactor>
    <text evidence="15">Binds 1 Ca(2+) ion per subunit.</text>
</comment>
<feature type="signal peptide" evidence="16">
    <location>
        <begin position="1"/>
        <end position="22"/>
    </location>
</feature>
<dbReference type="PROSITE" id="PS51695">
    <property type="entry name" value="SEDOLISIN"/>
    <property type="match status" value="1"/>
</dbReference>
<keyword evidence="13" id="KW-0865">Zymogen</keyword>
<feature type="active site" description="Charge relay system" evidence="15">
    <location>
        <position position="322"/>
    </location>
</feature>
<gene>
    <name evidence="18" type="ORF">CVT25_003399</name>
</gene>
<dbReference type="GO" id="GO:0008240">
    <property type="term" value="F:tripeptidyl-peptidase activity"/>
    <property type="evidence" value="ECO:0007669"/>
    <property type="project" value="UniProtKB-EC"/>
</dbReference>
<dbReference type="AlphaFoldDB" id="A0A409WLX9"/>
<feature type="active site" description="Charge relay system" evidence="15">
    <location>
        <position position="543"/>
    </location>
</feature>
<keyword evidence="11 15" id="KW-0106">Calcium</keyword>
<evidence type="ECO:0000256" key="12">
    <source>
        <dbReference type="ARBA" id="ARBA00023026"/>
    </source>
</evidence>
<evidence type="ECO:0000256" key="16">
    <source>
        <dbReference type="SAM" id="SignalP"/>
    </source>
</evidence>
<protein>
    <recommendedName>
        <fullName evidence="4">tripeptidyl-peptidase II</fullName>
        <ecNumber evidence="4">3.4.14.10</ecNumber>
    </recommendedName>
</protein>
<evidence type="ECO:0000256" key="7">
    <source>
        <dbReference type="ARBA" id="ARBA00022723"/>
    </source>
</evidence>
<evidence type="ECO:0000256" key="5">
    <source>
        <dbReference type="ARBA" id="ARBA00022525"/>
    </source>
</evidence>
<keyword evidence="9 15" id="KW-0378">Hydrolase</keyword>
<dbReference type="FunFam" id="3.40.50.200:FF:000015">
    <property type="entry name" value="Tripeptidyl peptidase A"/>
    <property type="match status" value="1"/>
</dbReference>
<dbReference type="PANTHER" id="PTHR14218">
    <property type="entry name" value="PROTEASE S8 TRIPEPTIDYL PEPTIDASE I CLN2"/>
    <property type="match status" value="1"/>
</dbReference>
<dbReference type="PANTHER" id="PTHR14218:SF39">
    <property type="entry name" value="PEPTIDASE S53 DOMAIN-CONTAINING PROTEIN"/>
    <property type="match status" value="1"/>
</dbReference>
<keyword evidence="19" id="KW-1185">Reference proteome</keyword>
<dbReference type="EMBL" id="NHYD01003373">
    <property type="protein sequence ID" value="PPQ79517.1"/>
    <property type="molecule type" value="Genomic_DNA"/>
</dbReference>
<dbReference type="GO" id="GO:0046872">
    <property type="term" value="F:metal ion binding"/>
    <property type="evidence" value="ECO:0007669"/>
    <property type="project" value="UniProtKB-UniRule"/>
</dbReference>
<evidence type="ECO:0000256" key="11">
    <source>
        <dbReference type="ARBA" id="ARBA00022837"/>
    </source>
</evidence>
<feature type="binding site" evidence="15">
    <location>
        <position position="586"/>
    </location>
    <ligand>
        <name>Ca(2+)</name>
        <dbReference type="ChEBI" id="CHEBI:29108"/>
    </ligand>
</feature>
<dbReference type="Pfam" id="PF09286">
    <property type="entry name" value="Pro-kuma_activ"/>
    <property type="match status" value="1"/>
</dbReference>
<evidence type="ECO:0000256" key="4">
    <source>
        <dbReference type="ARBA" id="ARBA00012462"/>
    </source>
</evidence>
<feature type="domain" description="Peptidase S53" evidence="17">
    <location>
        <begin position="228"/>
        <end position="626"/>
    </location>
</feature>
<keyword evidence="8 16" id="KW-0732">Signal</keyword>
<dbReference type="InterPro" id="IPR036852">
    <property type="entry name" value="Peptidase_S8/S53_dom_sf"/>
</dbReference>
<feature type="binding site" evidence="15">
    <location>
        <position position="606"/>
    </location>
    <ligand>
        <name>Ca(2+)</name>
        <dbReference type="ChEBI" id="CHEBI:29108"/>
    </ligand>
</feature>
<comment type="catalytic activity">
    <reaction evidence="1">
        <text>Release of an N-terminal tripeptide from a polypeptide.</text>
        <dbReference type="EC" id="3.4.14.10"/>
    </reaction>
</comment>
<keyword evidence="12" id="KW-0843">Virulence</keyword>
<dbReference type="Proteomes" id="UP000283269">
    <property type="component" value="Unassembled WGS sequence"/>
</dbReference>
<dbReference type="SUPFAM" id="SSF54897">
    <property type="entry name" value="Protease propeptides/inhibitors"/>
    <property type="match status" value="1"/>
</dbReference>
<dbReference type="InterPro" id="IPR050819">
    <property type="entry name" value="Tripeptidyl-peptidase_I"/>
</dbReference>
<evidence type="ECO:0000256" key="9">
    <source>
        <dbReference type="ARBA" id="ARBA00022801"/>
    </source>
</evidence>
<evidence type="ECO:0000256" key="6">
    <source>
        <dbReference type="ARBA" id="ARBA00022670"/>
    </source>
</evidence>
<dbReference type="InterPro" id="IPR015366">
    <property type="entry name" value="S53_propep"/>
</dbReference>
<organism evidence="18 19">
    <name type="scientific">Psilocybe cyanescens</name>
    <dbReference type="NCBI Taxonomy" id="93625"/>
    <lineage>
        <taxon>Eukaryota</taxon>
        <taxon>Fungi</taxon>
        <taxon>Dikarya</taxon>
        <taxon>Basidiomycota</taxon>
        <taxon>Agaricomycotina</taxon>
        <taxon>Agaricomycetes</taxon>
        <taxon>Agaricomycetidae</taxon>
        <taxon>Agaricales</taxon>
        <taxon>Agaricineae</taxon>
        <taxon>Strophariaceae</taxon>
        <taxon>Psilocybe</taxon>
    </lineage>
</organism>
<feature type="binding site" evidence="15">
    <location>
        <position position="585"/>
    </location>
    <ligand>
        <name>Ca(2+)</name>
        <dbReference type="ChEBI" id="CHEBI:29108"/>
    </ligand>
</feature>
<keyword evidence="6 15" id="KW-0645">Protease</keyword>
<dbReference type="GO" id="GO:0006508">
    <property type="term" value="P:proteolysis"/>
    <property type="evidence" value="ECO:0007669"/>
    <property type="project" value="UniProtKB-KW"/>
</dbReference>
<dbReference type="InParanoid" id="A0A409WLX9"/>
<feature type="chain" id="PRO_5019085739" description="tripeptidyl-peptidase II" evidence="16">
    <location>
        <begin position="23"/>
        <end position="626"/>
    </location>
</feature>
<evidence type="ECO:0000256" key="1">
    <source>
        <dbReference type="ARBA" id="ARBA00001910"/>
    </source>
</evidence>